<sequence>MKLEIEKFISEIEFPEAAMSFIEEGILCYKVGAYRSSYIMSYLFFLNVVKYRVLESSHTPNGITDNEWRAKKEQISNEDTWENKVFDLINEGETHSRYFKISKSRIAQMEYWRALRNDCVHSKDNLIAAAHVESFWLFIQSILPKLVINGSKDFLLSELEDYFDNVFFNYPDKVQEIARMIPHLAENNNISELFVEIHNHFEENRNYRIDDSSGKAHEFWKTINSSENLHISNNFTKFLIHDDEIFETFIMLFPERFLKCNAEKRSIISHFINNPLPDWLIFDYPNAVSLLCTCIRNGLLNSKESKQLVACVSCDLKGLRDEEIMLLKSHGFFDVIKENMMKGLHNGKAFSYSRINGQSVELAYFVKYCLMEDHEGVRFTTLLNNTLVDLDNPSVFRELEEVLTQNPEILHYIKEVISNGGQELCEFFAELQ</sequence>
<dbReference type="Proteomes" id="UP000035214">
    <property type="component" value="Unassembled WGS sequence"/>
</dbReference>
<dbReference type="RefSeq" id="WP_235438613.1">
    <property type="nucleotide sequence ID" value="NZ_LCYI01000062.1"/>
</dbReference>
<comment type="caution">
    <text evidence="1">The sequence shown here is derived from an EMBL/GenBank/DDBJ whole genome shotgun (WGS) entry which is preliminary data.</text>
</comment>
<evidence type="ECO:0000313" key="1">
    <source>
        <dbReference type="EMBL" id="KLA22280.1"/>
    </source>
</evidence>
<dbReference type="EMBL" id="LCYI01000062">
    <property type="protein sequence ID" value="KLA22280.1"/>
    <property type="molecule type" value="Genomic_DNA"/>
</dbReference>
<organism evidence="1 2">
    <name type="scientific">Bacillus cereus</name>
    <dbReference type="NCBI Taxonomy" id="1396"/>
    <lineage>
        <taxon>Bacteria</taxon>
        <taxon>Bacillati</taxon>
        <taxon>Bacillota</taxon>
        <taxon>Bacilli</taxon>
        <taxon>Bacillales</taxon>
        <taxon>Bacillaceae</taxon>
        <taxon>Bacillus</taxon>
        <taxon>Bacillus cereus group</taxon>
    </lineage>
</organism>
<evidence type="ECO:0000313" key="2">
    <source>
        <dbReference type="Proteomes" id="UP000035214"/>
    </source>
</evidence>
<dbReference type="PATRIC" id="fig|1396.428.peg.2582"/>
<accession>A0A0G8EDU4</accession>
<proteinExistence type="predicted"/>
<name>A0A0G8EDU4_BACCE</name>
<gene>
    <name evidence="1" type="ORF">B4077_3226</name>
</gene>
<protein>
    <submittedName>
        <fullName evidence="1">Uncharacterized protein</fullName>
    </submittedName>
</protein>
<dbReference type="AlphaFoldDB" id="A0A0G8EDU4"/>
<reference evidence="1 2" key="1">
    <citation type="submission" date="2015-04" db="EMBL/GenBank/DDBJ databases">
        <title>Draft Genome Sequences of Eight Spore-Forming Food Isolates of Bacillus cereus Genome sequencing.</title>
        <authorList>
            <person name="Krawcyk A.O."/>
            <person name="de Jong A."/>
            <person name="Eijlander R.T."/>
            <person name="Berendsen E.M."/>
            <person name="Holsappel S."/>
            <person name="Wells-Bennik M."/>
            <person name="Kuipers O.P."/>
        </authorList>
    </citation>
    <scope>NUCLEOTIDE SEQUENCE [LARGE SCALE GENOMIC DNA]</scope>
    <source>
        <strain evidence="1 2">B4077</strain>
    </source>
</reference>